<accession>A0A1X3EY91</accession>
<proteinExistence type="predicted"/>
<gene>
    <name evidence="1" type="ORF">BSZ18_20390</name>
</gene>
<dbReference type="Proteomes" id="UP000193553">
    <property type="component" value="Unassembled WGS sequence"/>
</dbReference>
<sequence length="82" mass="9223">MTSDNDDELAVLTREIADKVTYVQSQTILIEVLKRDGHDVSDYERELAKERSRLATRIARQFRVLEIASTNEGPETAASTQG</sequence>
<protein>
    <submittedName>
        <fullName evidence="1">Uncharacterized protein</fullName>
    </submittedName>
</protein>
<name>A0A1X3EY91_9BRAD</name>
<comment type="caution">
    <text evidence="1">The sequence shown here is derived from an EMBL/GenBank/DDBJ whole genome shotgun (WGS) entry which is preliminary data.</text>
</comment>
<evidence type="ECO:0000313" key="2">
    <source>
        <dbReference type="Proteomes" id="UP000193553"/>
    </source>
</evidence>
<organism evidence="1 2">
    <name type="scientific">Bradyrhizobium canariense</name>
    <dbReference type="NCBI Taxonomy" id="255045"/>
    <lineage>
        <taxon>Bacteria</taxon>
        <taxon>Pseudomonadati</taxon>
        <taxon>Pseudomonadota</taxon>
        <taxon>Alphaproteobacteria</taxon>
        <taxon>Hyphomicrobiales</taxon>
        <taxon>Nitrobacteraceae</taxon>
        <taxon>Bradyrhizobium</taxon>
    </lineage>
</organism>
<dbReference type="EMBL" id="NAFI01000176">
    <property type="protein sequence ID" value="OSJ08158.1"/>
    <property type="molecule type" value="Genomic_DNA"/>
</dbReference>
<reference evidence="1 2" key="1">
    <citation type="submission" date="2017-03" db="EMBL/GenBank/DDBJ databases">
        <title>Whole genome sequences of fourteen strains of Bradyrhizobium canariense and one strain of Bradyrhizobium japonicum isolated from Lupinus (Papilionoideae: Genisteae) species in Algeria.</title>
        <authorList>
            <person name="Crovadore J."/>
            <person name="Chekireb D."/>
            <person name="Brachmann A."/>
            <person name="Chablais R."/>
            <person name="Cochard B."/>
            <person name="Lefort F."/>
        </authorList>
    </citation>
    <scope>NUCLEOTIDE SEQUENCE [LARGE SCALE GENOMIC DNA]</scope>
    <source>
        <strain evidence="1 2">UBMA195</strain>
    </source>
</reference>
<evidence type="ECO:0000313" key="1">
    <source>
        <dbReference type="EMBL" id="OSJ08158.1"/>
    </source>
</evidence>
<dbReference type="AlphaFoldDB" id="A0A1X3EY91"/>